<evidence type="ECO:0000313" key="11">
    <source>
        <dbReference type="EMBL" id="CAD5117440.1"/>
    </source>
</evidence>
<dbReference type="InterPro" id="IPR006571">
    <property type="entry name" value="TLDc_dom"/>
</dbReference>
<dbReference type="SMART" id="SM00584">
    <property type="entry name" value="TLDc"/>
    <property type="match status" value="1"/>
</dbReference>
<proteinExistence type="predicted"/>
<dbReference type="AlphaFoldDB" id="A0A7I8VPQ3"/>
<accession>A0A7I8VPQ3</accession>
<comment type="subcellular location">
    <subcellularLocation>
        <location evidence="3">Cytoplasm</location>
    </subcellularLocation>
    <subcellularLocation>
        <location evidence="2">Lysosome</location>
    </subcellularLocation>
    <subcellularLocation>
        <location evidence="1">Membrane</location>
    </subcellularLocation>
</comment>
<sequence length="457" mass="51604">MGGKTSKSQEYEDAIQYFTLSELQAARDLFRKISGSEKSSYSETDFQKFTEKTLTKDLSNNLFNACSNIIFGREETVNIDEEAFVIFLYYATKGSASDKAKLFSLACSKSITKHSLEKITTELLLSYEKCMELRGDYTSWTFNSNSDYRTFSRYLLSSLQGNNPELHLILSEVEDCLRHSPILLKICDYVFKTVLNSESEGLSDMDLTPSERFQLPCANDVNWSKFRTQLTLSSLTLLMQHLPMNMTKRWTLLFNSEVHGQSFSTFVKNVVDKGPCILIVKDTRGHIFGGYTSTNLSIGPSFFGDDSSFLFTLSPDFAIYTSSGFNSHFVYFNQHQETMPNGFGMGGQLKYFGLWLDSDFGKGHSKAKPSSTTFKSPQLSAEDEFEIDILEVWSVSKPKVYNNGNESDEEIKQSILDKDPEAKAMLSLLDKGPVSEGLREHDMTADIPEEHSIPSVM</sequence>
<reference evidence="11 12" key="1">
    <citation type="submission" date="2020-08" db="EMBL/GenBank/DDBJ databases">
        <authorList>
            <person name="Hejnol A."/>
        </authorList>
    </citation>
    <scope>NUCLEOTIDE SEQUENCE [LARGE SCALE GENOMIC DNA]</scope>
</reference>
<evidence type="ECO:0000256" key="5">
    <source>
        <dbReference type="ARBA" id="ARBA00023136"/>
    </source>
</evidence>
<dbReference type="Proteomes" id="UP000549394">
    <property type="component" value="Unassembled WGS sequence"/>
</dbReference>
<evidence type="ECO:0000256" key="4">
    <source>
        <dbReference type="ARBA" id="ARBA00022490"/>
    </source>
</evidence>
<evidence type="ECO:0000256" key="9">
    <source>
        <dbReference type="ARBA" id="ARBA00042134"/>
    </source>
</evidence>
<keyword evidence="12" id="KW-1185">Reference proteome</keyword>
<evidence type="ECO:0000256" key="3">
    <source>
        <dbReference type="ARBA" id="ARBA00004496"/>
    </source>
</evidence>
<dbReference type="EMBL" id="CAJFCJ010000007">
    <property type="protein sequence ID" value="CAD5117440.1"/>
    <property type="molecule type" value="Genomic_DNA"/>
</dbReference>
<evidence type="ECO:0000256" key="1">
    <source>
        <dbReference type="ARBA" id="ARBA00004370"/>
    </source>
</evidence>
<keyword evidence="4" id="KW-0963">Cytoplasm</keyword>
<keyword evidence="6" id="KW-0458">Lysosome</keyword>
<protein>
    <recommendedName>
        <fullName evidence="7">MTOR-associated protein MEAK7</fullName>
    </recommendedName>
    <alternativeName>
        <fullName evidence="9">TBC/LysM-associated domain-containing protein 1</fullName>
    </alternativeName>
    <alternativeName>
        <fullName evidence="8">TLD domain-containing protein 1</fullName>
    </alternativeName>
</protein>
<evidence type="ECO:0000259" key="10">
    <source>
        <dbReference type="PROSITE" id="PS51886"/>
    </source>
</evidence>
<dbReference type="Pfam" id="PF07534">
    <property type="entry name" value="TLD"/>
    <property type="match status" value="1"/>
</dbReference>
<name>A0A7I8VPQ3_9ANNE</name>
<dbReference type="GO" id="GO:0005764">
    <property type="term" value="C:lysosome"/>
    <property type="evidence" value="ECO:0007669"/>
    <property type="project" value="UniProtKB-SubCell"/>
</dbReference>
<evidence type="ECO:0000256" key="7">
    <source>
        <dbReference type="ARBA" id="ARBA00039594"/>
    </source>
</evidence>
<dbReference type="PROSITE" id="PS51886">
    <property type="entry name" value="TLDC"/>
    <property type="match status" value="1"/>
</dbReference>
<feature type="domain" description="TLDc" evidence="10">
    <location>
        <begin position="228"/>
        <end position="396"/>
    </location>
</feature>
<dbReference type="GO" id="GO:0005634">
    <property type="term" value="C:nucleus"/>
    <property type="evidence" value="ECO:0007669"/>
    <property type="project" value="TreeGrafter"/>
</dbReference>
<evidence type="ECO:0000313" key="12">
    <source>
        <dbReference type="Proteomes" id="UP000549394"/>
    </source>
</evidence>
<comment type="caution">
    <text evidence="11">The sequence shown here is derived from an EMBL/GenBank/DDBJ whole genome shotgun (WGS) entry which is preliminary data.</text>
</comment>
<dbReference type="GO" id="GO:0006979">
    <property type="term" value="P:response to oxidative stress"/>
    <property type="evidence" value="ECO:0007669"/>
    <property type="project" value="TreeGrafter"/>
</dbReference>
<organism evidence="11 12">
    <name type="scientific">Dimorphilus gyrociliatus</name>
    <dbReference type="NCBI Taxonomy" id="2664684"/>
    <lineage>
        <taxon>Eukaryota</taxon>
        <taxon>Metazoa</taxon>
        <taxon>Spiralia</taxon>
        <taxon>Lophotrochozoa</taxon>
        <taxon>Annelida</taxon>
        <taxon>Polychaeta</taxon>
        <taxon>Polychaeta incertae sedis</taxon>
        <taxon>Dinophilidae</taxon>
        <taxon>Dimorphilus</taxon>
    </lineage>
</organism>
<keyword evidence="5" id="KW-0472">Membrane</keyword>
<evidence type="ECO:0000256" key="8">
    <source>
        <dbReference type="ARBA" id="ARBA00041780"/>
    </source>
</evidence>
<evidence type="ECO:0000256" key="6">
    <source>
        <dbReference type="ARBA" id="ARBA00023228"/>
    </source>
</evidence>
<dbReference type="GO" id="GO:0016020">
    <property type="term" value="C:membrane"/>
    <property type="evidence" value="ECO:0007669"/>
    <property type="project" value="UniProtKB-SubCell"/>
</dbReference>
<dbReference type="PANTHER" id="PTHR23354">
    <property type="entry name" value="NUCLEOLAR PROTEIN 7/ESTROGEN RECEPTOR COACTIVATOR-RELATED"/>
    <property type="match status" value="1"/>
</dbReference>
<dbReference type="OrthoDB" id="289228at2759"/>
<gene>
    <name evidence="11" type="ORF">DGYR_LOCUS5969</name>
</gene>
<dbReference type="PANTHER" id="PTHR23354:SF131">
    <property type="entry name" value="MTOR-ASSOCIATED PROTEIN MEAK7"/>
    <property type="match status" value="1"/>
</dbReference>
<evidence type="ECO:0000256" key="2">
    <source>
        <dbReference type="ARBA" id="ARBA00004371"/>
    </source>
</evidence>